<proteinExistence type="predicted"/>
<organism evidence="1 2">
    <name type="scientific">Flavobacterium agricola</name>
    <dbReference type="NCBI Taxonomy" id="2870839"/>
    <lineage>
        <taxon>Bacteria</taxon>
        <taxon>Pseudomonadati</taxon>
        <taxon>Bacteroidota</taxon>
        <taxon>Flavobacteriia</taxon>
        <taxon>Flavobacteriales</taxon>
        <taxon>Flavobacteriaceae</taxon>
        <taxon>Flavobacterium</taxon>
    </lineage>
</organism>
<evidence type="ECO:0000313" key="2">
    <source>
        <dbReference type="Proteomes" id="UP001163328"/>
    </source>
</evidence>
<keyword evidence="2" id="KW-1185">Reference proteome</keyword>
<dbReference type="EMBL" id="CP081495">
    <property type="protein sequence ID" value="UYW01757.1"/>
    <property type="molecule type" value="Genomic_DNA"/>
</dbReference>
<accession>A0ABY6M0F8</accession>
<protein>
    <submittedName>
        <fullName evidence="1">Uncharacterized protein</fullName>
    </submittedName>
</protein>
<sequence length="186" mass="22373">MNKIPDKFDYVRSHKSKDKIFYRFTDNFQVVYIVEVCIFKYDVYVVKFYQKRHRLSNKRFNFKNVGITEANIFNFLKILNTVLSISLELLQEKRDISFGFLGAPTEEELDIKLNSNNINIDNTVRNTIKYRIYYRYCNRYLNPKDFDYVTIKTTSIILLKNKKYFNQKLTDQDIVNEIVNNILPNL</sequence>
<dbReference type="RefSeq" id="WP_264434231.1">
    <property type="nucleotide sequence ID" value="NZ_CP081495.1"/>
</dbReference>
<evidence type="ECO:0000313" key="1">
    <source>
        <dbReference type="EMBL" id="UYW01757.1"/>
    </source>
</evidence>
<name>A0ABY6M0F8_9FLAO</name>
<reference evidence="1" key="1">
    <citation type="submission" date="2021-08" db="EMBL/GenBank/DDBJ databases">
        <title>Flavobacterium sp. strain CC-SYL302.</title>
        <authorList>
            <person name="Lin S.-Y."/>
            <person name="Lee T.-H."/>
            <person name="Young C.-C."/>
        </authorList>
    </citation>
    <scope>NUCLEOTIDE SEQUENCE</scope>
    <source>
        <strain evidence="1">CC-SYL302</strain>
    </source>
</reference>
<gene>
    <name evidence="1" type="ORF">K5I29_02205</name>
</gene>
<dbReference type="Proteomes" id="UP001163328">
    <property type="component" value="Chromosome"/>
</dbReference>